<proteinExistence type="predicted"/>
<sequence length="959" mass="105786">MNQFWHFRFRECRDRLVWVSKELGSWLGWAGPGRFGSVPSGESGSKPLTFTFVPYIGQLPSHFEVVDASKFLVKISEKPNADTRQEIINKIFERRHPNQYLAIEIDGFIFKRPQEHNTGKRKMQENDLFKAEFIFITDSGEEDEETIARNKVQPPSVGSYGHTIFQSSNTSLDPTASNKPFSDMNAPRSQGAALSHSSTAQVHCSFNSGLTSLSTSDHLFHKPPAIRLISPTNLKVKRDLVNLNQASSLEESYNKCQSATGSSKQDSSTCFQATTHSSPISKSKRSDYELSSPSSSSQFLGSSQVPTISIPDWVYKPSQVTRSGLPNGSGGLSSDVPSSSKIQDLSAQSLPSCSFKRSVSAIPVHVTAHLLSPSPKPLSSPFYSSSSTICSINEPYSQMSPTGNQLKPEIRASLPTRLTFLTAVLKAHPSQQRPLSPASCPATFSVNSLGSSTLSVDQKFITTPPTPKKYVSGFSVRSDSPSQEEHQPLGFSHVPLSSKAHHPPRARSLSPRNHLYARPLSPDSLSPLSSTVSSYRKTVVSPLLQPSLPTYSMPSCVPRHSSLNPESSSTKQMHYPISKSQIPEKSRRVHTYSPTLICKSHPLSSPSNQRGTFPPSFERCSSPSPNPLNSTYKSKASSAQRFAQEFGDASPALSNASMQLSSSRPNSTSPVPSACYSHPRSSKLSSSSLHPSYRVYSSPLRPEQSATPSVAQCRSPVSDWSPCPLLSRSRELTSPQTFSLSSDHENTKAKVLILHAYFLMFLCLQRKMTLILETVKLMNLVKFLLFLFSLSLTPPLKPEMCSPAQLRQQTEELCATIDQVLQDPLPMVIYRSTGIRTRTAGRETKYTKPGVIRPAPVKTKILLKKEEPYQPNPFKKYLEESRDPDVEQDTAPRHLLYLTKPIPPTQSSLHPQSISHADSLTPGPFSHLSCILCDVPENSYSPYSHNSLYNKVSILCFHV</sequence>
<keyword evidence="3" id="KW-1185">Reference proteome</keyword>
<organism evidence="2 3">
    <name type="scientific">Crocodylus porosus</name>
    <name type="common">Saltwater crocodile</name>
    <name type="synonym">Estuarine crocodile</name>
    <dbReference type="NCBI Taxonomy" id="8502"/>
    <lineage>
        <taxon>Eukaryota</taxon>
        <taxon>Metazoa</taxon>
        <taxon>Chordata</taxon>
        <taxon>Craniata</taxon>
        <taxon>Vertebrata</taxon>
        <taxon>Euteleostomi</taxon>
        <taxon>Archelosauria</taxon>
        <taxon>Archosauria</taxon>
        <taxon>Crocodylia</taxon>
        <taxon>Longirostres</taxon>
        <taxon>Crocodylidae</taxon>
        <taxon>Crocodylus</taxon>
    </lineage>
</organism>
<dbReference type="AlphaFoldDB" id="A0A7M4EUT0"/>
<feature type="compositionally biased region" description="Polar residues" evidence="1">
    <location>
        <begin position="164"/>
        <end position="180"/>
    </location>
</feature>
<reference evidence="2" key="1">
    <citation type="submission" date="2025-08" db="UniProtKB">
        <authorList>
            <consortium name="Ensembl"/>
        </authorList>
    </citation>
    <scope>IDENTIFICATION</scope>
</reference>
<protein>
    <submittedName>
        <fullName evidence="2">Muscular LMNA interacting protein</fullName>
    </submittedName>
</protein>
<feature type="region of interest" description="Disordered" evidence="1">
    <location>
        <begin position="258"/>
        <end position="303"/>
    </location>
</feature>
<reference evidence="2" key="2">
    <citation type="submission" date="2025-09" db="UniProtKB">
        <authorList>
            <consortium name="Ensembl"/>
        </authorList>
    </citation>
    <scope>IDENTIFICATION</scope>
</reference>
<accession>A0A7M4EUT0</accession>
<feature type="compositionally biased region" description="Polar residues" evidence="1">
    <location>
        <begin position="602"/>
        <end position="611"/>
    </location>
</feature>
<dbReference type="GO" id="GO:0005635">
    <property type="term" value="C:nuclear envelope"/>
    <property type="evidence" value="ECO:0007669"/>
    <property type="project" value="Ensembl"/>
</dbReference>
<dbReference type="GO" id="GO:0000122">
    <property type="term" value="P:negative regulation of transcription by RNA polymerase II"/>
    <property type="evidence" value="ECO:0007669"/>
    <property type="project" value="Ensembl"/>
</dbReference>
<feature type="compositionally biased region" description="Polar residues" evidence="1">
    <location>
        <begin position="258"/>
        <end position="281"/>
    </location>
</feature>
<dbReference type="Proteomes" id="UP000594220">
    <property type="component" value="Unplaced"/>
</dbReference>
<feature type="region of interest" description="Disordered" evidence="1">
    <location>
        <begin position="555"/>
        <end position="642"/>
    </location>
</feature>
<dbReference type="GO" id="GO:0042383">
    <property type="term" value="C:sarcolemma"/>
    <property type="evidence" value="ECO:0007669"/>
    <property type="project" value="Ensembl"/>
</dbReference>
<dbReference type="GeneTree" id="ENSGT00390000015862"/>
<feature type="compositionally biased region" description="Low complexity" evidence="1">
    <location>
        <begin position="677"/>
        <end position="689"/>
    </location>
</feature>
<dbReference type="GO" id="GO:0006366">
    <property type="term" value="P:transcription by RNA polymerase II"/>
    <property type="evidence" value="ECO:0007669"/>
    <property type="project" value="Ensembl"/>
</dbReference>
<feature type="compositionally biased region" description="Polar residues" evidence="1">
    <location>
        <begin position="561"/>
        <end position="583"/>
    </location>
</feature>
<dbReference type="GO" id="GO:0003714">
    <property type="term" value="F:transcription corepressor activity"/>
    <property type="evidence" value="ECO:0007669"/>
    <property type="project" value="Ensembl"/>
</dbReference>
<feature type="compositionally biased region" description="Low complexity" evidence="1">
    <location>
        <begin position="289"/>
        <end position="303"/>
    </location>
</feature>
<dbReference type="GO" id="GO:1903243">
    <property type="term" value="P:negative regulation of cardiac muscle hypertrophy in response to stress"/>
    <property type="evidence" value="ECO:0007669"/>
    <property type="project" value="Ensembl"/>
</dbReference>
<dbReference type="GO" id="GO:0005521">
    <property type="term" value="F:lamin binding"/>
    <property type="evidence" value="ECO:0007669"/>
    <property type="project" value="Ensembl"/>
</dbReference>
<evidence type="ECO:0000313" key="3">
    <source>
        <dbReference type="Proteomes" id="UP000594220"/>
    </source>
</evidence>
<dbReference type="InterPro" id="IPR029331">
    <property type="entry name" value="MLIP"/>
</dbReference>
<evidence type="ECO:0000313" key="2">
    <source>
        <dbReference type="Ensembl" id="ENSCPRP00005015300.1"/>
    </source>
</evidence>
<dbReference type="GO" id="GO:0016605">
    <property type="term" value="C:PML body"/>
    <property type="evidence" value="ECO:0007669"/>
    <property type="project" value="Ensembl"/>
</dbReference>
<feature type="region of interest" description="Disordered" evidence="1">
    <location>
        <begin position="654"/>
        <end position="689"/>
    </location>
</feature>
<dbReference type="PANTHER" id="PTHR31514:SF1">
    <property type="entry name" value="MUSCULAR LMNA-INTERACTING PROTEIN"/>
    <property type="match status" value="1"/>
</dbReference>
<feature type="compositionally biased region" description="Low complexity" evidence="1">
    <location>
        <begin position="519"/>
        <end position="529"/>
    </location>
</feature>
<feature type="compositionally biased region" description="Polar residues" evidence="1">
    <location>
        <begin position="654"/>
        <end position="671"/>
    </location>
</feature>
<feature type="region of interest" description="Disordered" evidence="1">
    <location>
        <begin position="471"/>
        <end position="529"/>
    </location>
</feature>
<feature type="compositionally biased region" description="Polar residues" evidence="1">
    <location>
        <begin position="619"/>
        <end position="641"/>
    </location>
</feature>
<dbReference type="OMA" id="TSCEMRH"/>
<name>A0A7M4EUT0_CROPO</name>
<feature type="region of interest" description="Disordered" evidence="1">
    <location>
        <begin position="158"/>
        <end position="196"/>
    </location>
</feature>
<dbReference type="PANTHER" id="PTHR31514">
    <property type="entry name" value="MUSCULAR LMNA-INTERACTING PROTEIN MLIP"/>
    <property type="match status" value="1"/>
</dbReference>
<gene>
    <name evidence="2" type="primary">MLIP</name>
</gene>
<dbReference type="Pfam" id="PF15274">
    <property type="entry name" value="MLIP"/>
    <property type="match status" value="2"/>
</dbReference>
<dbReference type="Ensembl" id="ENSCPRT00005017960.1">
    <property type="protein sequence ID" value="ENSCPRP00005015300.1"/>
    <property type="gene ID" value="ENSCPRG00005010722.1"/>
</dbReference>
<evidence type="ECO:0000256" key="1">
    <source>
        <dbReference type="SAM" id="MobiDB-lite"/>
    </source>
</evidence>